<keyword evidence="1" id="KW-1133">Transmembrane helix</keyword>
<gene>
    <name evidence="2" type="ORF">BpHYR1_004536</name>
</gene>
<protein>
    <submittedName>
        <fullName evidence="2">Uncharacterized protein</fullName>
    </submittedName>
</protein>
<dbReference type="Proteomes" id="UP000276133">
    <property type="component" value="Unassembled WGS sequence"/>
</dbReference>
<proteinExistence type="predicted"/>
<name>A0A3M7QAT8_BRAPC</name>
<keyword evidence="1" id="KW-0812">Transmembrane</keyword>
<accession>A0A3M7QAT8</accession>
<sequence length="98" mass="11679">MEEKLLFFSVNFQNCHIYNILQKLSFFNFVNTVFLVMFLFKKNALVKHAILVHMILEFSRKDWLSQKLVLFRGAKPNFFDQEKISGNINKNKCLAMKE</sequence>
<keyword evidence="1" id="KW-0472">Membrane</keyword>
<evidence type="ECO:0000313" key="3">
    <source>
        <dbReference type="Proteomes" id="UP000276133"/>
    </source>
</evidence>
<reference evidence="2 3" key="1">
    <citation type="journal article" date="2018" name="Sci. Rep.">
        <title>Genomic signatures of local adaptation to the degree of environmental predictability in rotifers.</title>
        <authorList>
            <person name="Franch-Gras L."/>
            <person name="Hahn C."/>
            <person name="Garcia-Roger E.M."/>
            <person name="Carmona M.J."/>
            <person name="Serra M."/>
            <person name="Gomez A."/>
        </authorList>
    </citation>
    <scope>NUCLEOTIDE SEQUENCE [LARGE SCALE GENOMIC DNA]</scope>
    <source>
        <strain evidence="2">HYR1</strain>
    </source>
</reference>
<keyword evidence="3" id="KW-1185">Reference proteome</keyword>
<dbReference type="EMBL" id="REGN01006865">
    <property type="protein sequence ID" value="RNA08075.1"/>
    <property type="molecule type" value="Genomic_DNA"/>
</dbReference>
<organism evidence="2 3">
    <name type="scientific">Brachionus plicatilis</name>
    <name type="common">Marine rotifer</name>
    <name type="synonym">Brachionus muelleri</name>
    <dbReference type="NCBI Taxonomy" id="10195"/>
    <lineage>
        <taxon>Eukaryota</taxon>
        <taxon>Metazoa</taxon>
        <taxon>Spiralia</taxon>
        <taxon>Gnathifera</taxon>
        <taxon>Rotifera</taxon>
        <taxon>Eurotatoria</taxon>
        <taxon>Monogononta</taxon>
        <taxon>Pseudotrocha</taxon>
        <taxon>Ploima</taxon>
        <taxon>Brachionidae</taxon>
        <taxon>Brachionus</taxon>
    </lineage>
</organism>
<evidence type="ECO:0000256" key="1">
    <source>
        <dbReference type="SAM" id="Phobius"/>
    </source>
</evidence>
<feature type="transmembrane region" description="Helical" evidence="1">
    <location>
        <begin position="20"/>
        <end position="40"/>
    </location>
</feature>
<evidence type="ECO:0000313" key="2">
    <source>
        <dbReference type="EMBL" id="RNA08075.1"/>
    </source>
</evidence>
<comment type="caution">
    <text evidence="2">The sequence shown here is derived from an EMBL/GenBank/DDBJ whole genome shotgun (WGS) entry which is preliminary data.</text>
</comment>
<dbReference type="AlphaFoldDB" id="A0A3M7QAT8"/>